<protein>
    <submittedName>
        <fullName evidence="1">Uncharacterized protein</fullName>
    </submittedName>
</protein>
<comment type="caution">
    <text evidence="1">The sequence shown here is derived from an EMBL/GenBank/DDBJ whole genome shotgun (WGS) entry which is preliminary data.</text>
</comment>
<organism evidence="1 2">
    <name type="scientific">Prauserella salsuginis</name>
    <dbReference type="NCBI Taxonomy" id="387889"/>
    <lineage>
        <taxon>Bacteria</taxon>
        <taxon>Bacillati</taxon>
        <taxon>Actinomycetota</taxon>
        <taxon>Actinomycetes</taxon>
        <taxon>Pseudonocardiales</taxon>
        <taxon>Pseudonocardiaceae</taxon>
        <taxon>Prauserella</taxon>
        <taxon>Prauserella salsuginis group</taxon>
    </lineage>
</organism>
<dbReference type="RefSeq" id="WP_258937473.1">
    <property type="nucleotide sequence ID" value="NZ_JANBBF010000011.1"/>
</dbReference>
<gene>
    <name evidence="1" type="ORF">ACFWGY_14320</name>
</gene>
<evidence type="ECO:0000313" key="1">
    <source>
        <dbReference type="EMBL" id="MFD6794512.1"/>
    </source>
</evidence>
<accession>A0ABW6G5R3</accession>
<name>A0ABW6G5R3_9PSEU</name>
<proteinExistence type="predicted"/>
<dbReference type="EMBL" id="JBHXCV010000008">
    <property type="protein sequence ID" value="MFD6794512.1"/>
    <property type="molecule type" value="Genomic_DNA"/>
</dbReference>
<evidence type="ECO:0000313" key="2">
    <source>
        <dbReference type="Proteomes" id="UP001598673"/>
    </source>
</evidence>
<keyword evidence="2" id="KW-1185">Reference proteome</keyword>
<reference evidence="1 2" key="1">
    <citation type="submission" date="2024-09" db="EMBL/GenBank/DDBJ databases">
        <title>The Natural Products Discovery Center: Release of the First 8490 Sequenced Strains for Exploring Actinobacteria Biosynthetic Diversity.</title>
        <authorList>
            <person name="Kalkreuter E."/>
            <person name="Kautsar S.A."/>
            <person name="Yang D."/>
            <person name="Bader C.D."/>
            <person name="Teijaro C.N."/>
            <person name="Fluegel L."/>
            <person name="Davis C.M."/>
            <person name="Simpson J.R."/>
            <person name="Lauterbach L."/>
            <person name="Steele A.D."/>
            <person name="Gui C."/>
            <person name="Meng S."/>
            <person name="Li G."/>
            <person name="Viehrig K."/>
            <person name="Ye F."/>
            <person name="Su P."/>
            <person name="Kiefer A.F."/>
            <person name="Nichols A."/>
            <person name="Cepeda A.J."/>
            <person name="Yan W."/>
            <person name="Fan B."/>
            <person name="Jiang Y."/>
            <person name="Adhikari A."/>
            <person name="Zheng C.-J."/>
            <person name="Schuster L."/>
            <person name="Cowan T.M."/>
            <person name="Smanski M.J."/>
            <person name="Chevrette M.G."/>
            <person name="De Carvalho L.P.S."/>
            <person name="Shen B."/>
        </authorList>
    </citation>
    <scope>NUCLEOTIDE SEQUENCE [LARGE SCALE GENOMIC DNA]</scope>
    <source>
        <strain evidence="1 2">NPDC060353</strain>
    </source>
</reference>
<sequence length="120" mass="13843">MTREQAAERDRDARRWIAQRADEWRAIARAVPFWEIDRSGDEIVVRERGGQPMATLHGGWASAMADFLQTMNTVSGTALAELLWRIGGHGGSHDIRTEAERLIKYMRLDEVRRERHESDQ</sequence>
<dbReference type="Proteomes" id="UP001598673">
    <property type="component" value="Unassembled WGS sequence"/>
</dbReference>